<dbReference type="EMBL" id="JBHTCH010000001">
    <property type="protein sequence ID" value="MFC7358810.1"/>
    <property type="molecule type" value="Genomic_DNA"/>
</dbReference>
<sequence length="96" mass="9589">MSEVRVPPATLAAIRDVLDGARTTLEDSAGSSPGAVDGGDMTPLLTAMLAKITDGAATMSEGMAAISSQVSDSEADFWTTDSSVGSTFGGGHPVVD</sequence>
<evidence type="ECO:0000313" key="2">
    <source>
        <dbReference type="Proteomes" id="UP001596524"/>
    </source>
</evidence>
<accession>A0ABW2MYH2</accession>
<evidence type="ECO:0008006" key="3">
    <source>
        <dbReference type="Google" id="ProtNLM"/>
    </source>
</evidence>
<reference evidence="2" key="1">
    <citation type="journal article" date="2019" name="Int. J. Syst. Evol. Microbiol.">
        <title>The Global Catalogue of Microorganisms (GCM) 10K type strain sequencing project: providing services to taxonomists for standard genome sequencing and annotation.</title>
        <authorList>
            <consortium name="The Broad Institute Genomics Platform"/>
            <consortium name="The Broad Institute Genome Sequencing Center for Infectious Disease"/>
            <person name="Wu L."/>
            <person name="Ma J."/>
        </authorList>
    </citation>
    <scope>NUCLEOTIDE SEQUENCE [LARGE SCALE GENOMIC DNA]</scope>
    <source>
        <strain evidence="2">FCH27</strain>
    </source>
</reference>
<proteinExistence type="predicted"/>
<evidence type="ECO:0000313" key="1">
    <source>
        <dbReference type="EMBL" id="MFC7358810.1"/>
    </source>
</evidence>
<name>A0ABW2MYH2_9ACTN</name>
<keyword evidence="2" id="KW-1185">Reference proteome</keyword>
<gene>
    <name evidence="1" type="ORF">ACFQO6_00905</name>
</gene>
<dbReference type="RefSeq" id="WP_255890414.1">
    <property type="nucleotide sequence ID" value="NZ_JAFMZM010000003.1"/>
</dbReference>
<protein>
    <recommendedName>
        <fullName evidence="3">WXG100 family type VII secretion target</fullName>
    </recommendedName>
</protein>
<organism evidence="1 2">
    <name type="scientific">Nocardioides astragali</name>
    <dbReference type="NCBI Taxonomy" id="1776736"/>
    <lineage>
        <taxon>Bacteria</taxon>
        <taxon>Bacillati</taxon>
        <taxon>Actinomycetota</taxon>
        <taxon>Actinomycetes</taxon>
        <taxon>Propionibacteriales</taxon>
        <taxon>Nocardioidaceae</taxon>
        <taxon>Nocardioides</taxon>
    </lineage>
</organism>
<dbReference type="Proteomes" id="UP001596524">
    <property type="component" value="Unassembled WGS sequence"/>
</dbReference>
<comment type="caution">
    <text evidence="1">The sequence shown here is derived from an EMBL/GenBank/DDBJ whole genome shotgun (WGS) entry which is preliminary data.</text>
</comment>